<dbReference type="PROSITE" id="PS51257">
    <property type="entry name" value="PROKAR_LIPOPROTEIN"/>
    <property type="match status" value="1"/>
</dbReference>
<accession>A0ABZ0B6B7</accession>
<feature type="signal peptide" evidence="2">
    <location>
        <begin position="1"/>
        <end position="26"/>
    </location>
</feature>
<keyword evidence="4" id="KW-1185">Reference proteome</keyword>
<proteinExistence type="predicted"/>
<evidence type="ECO:0008006" key="5">
    <source>
        <dbReference type="Google" id="ProtNLM"/>
    </source>
</evidence>
<evidence type="ECO:0000256" key="2">
    <source>
        <dbReference type="SAM" id="SignalP"/>
    </source>
</evidence>
<keyword evidence="2" id="KW-0732">Signal</keyword>
<protein>
    <recommendedName>
        <fullName evidence="5">Lipoprotein</fullName>
    </recommendedName>
</protein>
<gene>
    <name evidence="3" type="ORF">RPR59_09980</name>
</gene>
<evidence type="ECO:0000313" key="4">
    <source>
        <dbReference type="Proteomes" id="UP001302249"/>
    </source>
</evidence>
<name>A0ABZ0B6B7_9SPHN</name>
<feature type="region of interest" description="Disordered" evidence="1">
    <location>
        <begin position="179"/>
        <end position="199"/>
    </location>
</feature>
<organism evidence="3 4">
    <name type="scientific">Stakelama saccharophila</name>
    <dbReference type="NCBI Taxonomy" id="3075605"/>
    <lineage>
        <taxon>Bacteria</taxon>
        <taxon>Pseudomonadati</taxon>
        <taxon>Pseudomonadota</taxon>
        <taxon>Alphaproteobacteria</taxon>
        <taxon>Sphingomonadales</taxon>
        <taxon>Sphingomonadaceae</taxon>
        <taxon>Stakelama</taxon>
    </lineage>
</organism>
<sequence>MMRILSLSASVSAIALTLAACGGSPAAGGGNTPATVDAGGGAAPAATGDGAAISANAEATPTPVDTADPATDADADPGTAEAAVAVVRHYYDAIDRGDFRTAYELWGNDGEASGQSFVQFRDGFASTARSDVTVGTPGRAEGAAGSIYIEIPVTVDAELKDGTNQHFSGSYTLRRVNDVPGSTAEQRRWHLSDADLKKE</sequence>
<reference evidence="3 4" key="1">
    <citation type="submission" date="2023-09" db="EMBL/GenBank/DDBJ databases">
        <authorList>
            <person name="Rey-Velasco X."/>
        </authorList>
    </citation>
    <scope>NUCLEOTIDE SEQUENCE [LARGE SCALE GENOMIC DNA]</scope>
    <source>
        <strain evidence="3 4">W311</strain>
    </source>
</reference>
<feature type="region of interest" description="Disordered" evidence="1">
    <location>
        <begin position="59"/>
        <end position="78"/>
    </location>
</feature>
<dbReference type="RefSeq" id="WP_313913599.1">
    <property type="nucleotide sequence ID" value="NZ_CP135076.1"/>
</dbReference>
<dbReference type="Proteomes" id="UP001302249">
    <property type="component" value="Chromosome"/>
</dbReference>
<dbReference type="EMBL" id="CP135076">
    <property type="protein sequence ID" value="WNO52787.1"/>
    <property type="molecule type" value="Genomic_DNA"/>
</dbReference>
<feature type="compositionally biased region" description="Basic and acidic residues" evidence="1">
    <location>
        <begin position="185"/>
        <end position="199"/>
    </location>
</feature>
<evidence type="ECO:0000256" key="1">
    <source>
        <dbReference type="SAM" id="MobiDB-lite"/>
    </source>
</evidence>
<evidence type="ECO:0000313" key="3">
    <source>
        <dbReference type="EMBL" id="WNO52787.1"/>
    </source>
</evidence>
<feature type="chain" id="PRO_5045190994" description="Lipoprotein" evidence="2">
    <location>
        <begin position="27"/>
        <end position="199"/>
    </location>
</feature>